<dbReference type="Proteomes" id="UP000756387">
    <property type="component" value="Unassembled WGS sequence"/>
</dbReference>
<evidence type="ECO:0000256" key="1">
    <source>
        <dbReference type="SAM" id="MobiDB-lite"/>
    </source>
</evidence>
<sequence>MTADHYVFPEDQPPVESADEVRTVEEEALFRLAYPEIVETY</sequence>
<gene>
    <name evidence="3" type="ORF">IEQ44_16485</name>
</gene>
<organism evidence="3 4">
    <name type="scientific">Nocardioides malaquae</name>
    <dbReference type="NCBI Taxonomy" id="2773426"/>
    <lineage>
        <taxon>Bacteria</taxon>
        <taxon>Bacillati</taxon>
        <taxon>Actinomycetota</taxon>
        <taxon>Actinomycetes</taxon>
        <taxon>Propionibacteriales</taxon>
        <taxon>Nocardioidaceae</taxon>
        <taxon>Nocardioides</taxon>
    </lineage>
</organism>
<reference evidence="3 4" key="1">
    <citation type="submission" date="2020-10" db="EMBL/GenBank/DDBJ databases">
        <title>Nocardioides sp. isolated from sludge.</title>
        <authorList>
            <person name="Zhang X."/>
        </authorList>
    </citation>
    <scope>NUCLEOTIDE SEQUENCE [LARGE SCALE GENOMIC DNA]</scope>
    <source>
        <strain evidence="3 4">Y6</strain>
    </source>
</reference>
<feature type="non-terminal residue" evidence="3">
    <location>
        <position position="41"/>
    </location>
</feature>
<protein>
    <recommendedName>
        <fullName evidence="2">Flap endonuclease GEN chromatin organization modifier domain-containing protein</fullName>
    </recommendedName>
</protein>
<keyword evidence="4" id="KW-1185">Reference proteome</keyword>
<feature type="region of interest" description="Disordered" evidence="1">
    <location>
        <begin position="1"/>
        <end position="21"/>
    </location>
</feature>
<dbReference type="EMBL" id="JADCSA010001158">
    <property type="protein sequence ID" value="MBE7326226.1"/>
    <property type="molecule type" value="Genomic_DNA"/>
</dbReference>
<name>A0ABR9RXC7_9ACTN</name>
<feature type="domain" description="Flap endonuclease GEN chromatin organization modifier" evidence="2">
    <location>
        <begin position="6"/>
        <end position="41"/>
    </location>
</feature>
<evidence type="ECO:0000313" key="4">
    <source>
        <dbReference type="Proteomes" id="UP000756387"/>
    </source>
</evidence>
<accession>A0ABR9RXC7</accession>
<comment type="caution">
    <text evidence="3">The sequence shown here is derived from an EMBL/GenBank/DDBJ whole genome shotgun (WGS) entry which is preliminary data.</text>
</comment>
<evidence type="ECO:0000313" key="3">
    <source>
        <dbReference type="EMBL" id="MBE7326226.1"/>
    </source>
</evidence>
<proteinExistence type="predicted"/>
<evidence type="ECO:0000259" key="2">
    <source>
        <dbReference type="Pfam" id="PF18704"/>
    </source>
</evidence>
<dbReference type="Pfam" id="PF18704">
    <property type="entry name" value="Chromo_2"/>
    <property type="match status" value="1"/>
</dbReference>
<dbReference type="InterPro" id="IPR041012">
    <property type="entry name" value="GEN_chromo"/>
</dbReference>